<evidence type="ECO:0000313" key="3">
    <source>
        <dbReference type="EMBL" id="KAK3203710.1"/>
    </source>
</evidence>
<comment type="caution">
    <text evidence="3">The sequence shown here is derived from an EMBL/GenBank/DDBJ whole genome shotgun (WGS) entry which is preliminary data.</text>
</comment>
<feature type="compositionally biased region" description="Polar residues" evidence="1">
    <location>
        <begin position="204"/>
        <end position="214"/>
    </location>
</feature>
<protein>
    <recommendedName>
        <fullName evidence="2">SUZ domain-containing protein</fullName>
    </recommendedName>
</protein>
<dbReference type="InterPro" id="IPR024771">
    <property type="entry name" value="SUZ"/>
</dbReference>
<reference evidence="3 4" key="1">
    <citation type="submission" date="2021-02" db="EMBL/GenBank/DDBJ databases">
        <title>Genome assembly of Pseudopithomyces chartarum.</title>
        <authorList>
            <person name="Jauregui R."/>
            <person name="Singh J."/>
            <person name="Voisey C."/>
        </authorList>
    </citation>
    <scope>NUCLEOTIDE SEQUENCE [LARGE SCALE GENOMIC DNA]</scope>
    <source>
        <strain evidence="3 4">AGR01</strain>
    </source>
</reference>
<accession>A0AAN6LWT7</accession>
<sequence>MSARQNADAWADDWETLADKQVEAEQKGEPAPKVKLSQKERRAQHAQLQRELWQTAENPEPMLFLDTRNSTPVQPTFKPTVTLLARKPKGATDDDSDEERRKKNEAEFEERKARAQKERAEKERRYAEAREKIFGTSTPATSDESRGASPRRGGKGRGRGGRDSQPRSSNEQSPARPTASRQLFEPAYSPKPGSVFVQRKEASTSRPSTPSNQEKPIREPRGPQTTVRGGRGFAPRGGGRQGAVP</sequence>
<feature type="domain" description="SUZ" evidence="2">
    <location>
        <begin position="57"/>
        <end position="138"/>
    </location>
</feature>
<feature type="compositionally biased region" description="Gly residues" evidence="1">
    <location>
        <begin position="229"/>
        <end position="245"/>
    </location>
</feature>
<organism evidence="3 4">
    <name type="scientific">Pseudopithomyces chartarum</name>
    <dbReference type="NCBI Taxonomy" id="1892770"/>
    <lineage>
        <taxon>Eukaryota</taxon>
        <taxon>Fungi</taxon>
        <taxon>Dikarya</taxon>
        <taxon>Ascomycota</taxon>
        <taxon>Pezizomycotina</taxon>
        <taxon>Dothideomycetes</taxon>
        <taxon>Pleosporomycetidae</taxon>
        <taxon>Pleosporales</taxon>
        <taxon>Massarineae</taxon>
        <taxon>Didymosphaeriaceae</taxon>
        <taxon>Pseudopithomyces</taxon>
    </lineage>
</organism>
<name>A0AAN6LWT7_9PLEO</name>
<feature type="compositionally biased region" description="Polar residues" evidence="1">
    <location>
        <begin position="166"/>
        <end position="181"/>
    </location>
</feature>
<dbReference type="AlphaFoldDB" id="A0AAN6LWT7"/>
<dbReference type="EMBL" id="WVTA01000010">
    <property type="protein sequence ID" value="KAK3203710.1"/>
    <property type="molecule type" value="Genomic_DNA"/>
</dbReference>
<evidence type="ECO:0000313" key="4">
    <source>
        <dbReference type="Proteomes" id="UP001280581"/>
    </source>
</evidence>
<feature type="compositionally biased region" description="Basic and acidic residues" evidence="1">
    <location>
        <begin position="98"/>
        <end position="133"/>
    </location>
</feature>
<keyword evidence="4" id="KW-1185">Reference proteome</keyword>
<evidence type="ECO:0000256" key="1">
    <source>
        <dbReference type="SAM" id="MobiDB-lite"/>
    </source>
</evidence>
<feature type="compositionally biased region" description="Polar residues" evidence="1">
    <location>
        <begin position="67"/>
        <end position="79"/>
    </location>
</feature>
<feature type="region of interest" description="Disordered" evidence="1">
    <location>
        <begin position="1"/>
        <end position="48"/>
    </location>
</feature>
<dbReference type="Pfam" id="PF12752">
    <property type="entry name" value="SUZ"/>
    <property type="match status" value="1"/>
</dbReference>
<feature type="compositionally biased region" description="Basic and acidic residues" evidence="1">
    <location>
        <begin position="17"/>
        <end position="43"/>
    </location>
</feature>
<gene>
    <name evidence="3" type="ORF">GRF29_106g435428</name>
</gene>
<dbReference type="PROSITE" id="PS51673">
    <property type="entry name" value="SUZ"/>
    <property type="match status" value="1"/>
</dbReference>
<proteinExistence type="predicted"/>
<dbReference type="Proteomes" id="UP001280581">
    <property type="component" value="Unassembled WGS sequence"/>
</dbReference>
<feature type="region of interest" description="Disordered" evidence="1">
    <location>
        <begin position="63"/>
        <end position="245"/>
    </location>
</feature>
<evidence type="ECO:0000259" key="2">
    <source>
        <dbReference type="PROSITE" id="PS51673"/>
    </source>
</evidence>